<evidence type="ECO:0000313" key="5">
    <source>
        <dbReference type="EnsemblProtists" id="PYU1_T013885"/>
    </source>
</evidence>
<keyword evidence="1" id="KW-0328">Glycosyltransferase</keyword>
<sequence length="480" mass="54508">MVVLGVSSLLVRVRDVRLAAWSDTSVMTAQQQQQLAELCYKQRDLGLFDEIRASQRQFCGHDVLSDWNGQDPAASTEVNVYNVAGGVKATVFRNLELNLVNVGIAQPISDISQDGGDHDPRFVFTDKIVHCQCQPFATSKHGSRFSPNAWAVWEAILTDVDTRVDPRSTVCDSAHARLQSGPEHGDRLVEFTHPVIVIARRDDHNPFFQISSTLNAWFMAQALGWDLQQTQVVYLDAGYPSPVDALRQKLLAPNHDIVTGQSLMGKRVHFQGNVMIAPEEGSGPMMQHLNDAEPCHASQLFKQFREVALTTMRVPPSKPVPLDGEAVVITVITRRPYKGRTVQRVWVNEDEVLDKMRDEYKHMNVVFQSVDFVDLTIAQQMHATANSDIVIGMHGAGMVNVLWTRPETLVIEIFPKRRRRWGYRNLCQFVGCDWHEFRGGTDIGYFWTRANAKDKEIPYDEWRTFFDPLFQARYRAIKSR</sequence>
<dbReference type="PANTHER" id="PTHR20961:SF124">
    <property type="entry name" value="GLYCOSYLTRANSFERASE"/>
    <property type="match status" value="1"/>
</dbReference>
<dbReference type="EnsemblProtists" id="PYU1_T013885">
    <property type="protein sequence ID" value="PYU1_T013885"/>
    <property type="gene ID" value="PYU1_G013856"/>
</dbReference>
<keyword evidence="3" id="KW-0325">Glycoprotein</keyword>
<dbReference type="Proteomes" id="UP000019132">
    <property type="component" value="Unassembled WGS sequence"/>
</dbReference>
<keyword evidence="6" id="KW-1185">Reference proteome</keyword>
<keyword evidence="2" id="KW-0808">Transferase</keyword>
<reference evidence="6" key="1">
    <citation type="journal article" date="2010" name="Genome Biol.">
        <title>Genome sequence of the necrotrophic plant pathogen Pythium ultimum reveals original pathogenicity mechanisms and effector repertoire.</title>
        <authorList>
            <person name="Levesque C.A."/>
            <person name="Brouwer H."/>
            <person name="Cano L."/>
            <person name="Hamilton J.P."/>
            <person name="Holt C."/>
            <person name="Huitema E."/>
            <person name="Raffaele S."/>
            <person name="Robideau G.P."/>
            <person name="Thines M."/>
            <person name="Win J."/>
            <person name="Zerillo M.M."/>
            <person name="Beakes G.W."/>
            <person name="Boore J.L."/>
            <person name="Busam D."/>
            <person name="Dumas B."/>
            <person name="Ferriera S."/>
            <person name="Fuerstenberg S.I."/>
            <person name="Gachon C.M."/>
            <person name="Gaulin E."/>
            <person name="Govers F."/>
            <person name="Grenville-Briggs L."/>
            <person name="Horner N."/>
            <person name="Hostetler J."/>
            <person name="Jiang R.H."/>
            <person name="Johnson J."/>
            <person name="Krajaejun T."/>
            <person name="Lin H."/>
            <person name="Meijer H.J."/>
            <person name="Moore B."/>
            <person name="Morris P."/>
            <person name="Phuntmart V."/>
            <person name="Puiu D."/>
            <person name="Shetty J."/>
            <person name="Stajich J.E."/>
            <person name="Tripathy S."/>
            <person name="Wawra S."/>
            <person name="van West P."/>
            <person name="Whitty B.R."/>
            <person name="Coutinho P.M."/>
            <person name="Henrissat B."/>
            <person name="Martin F."/>
            <person name="Thomas P.D."/>
            <person name="Tyler B.M."/>
            <person name="De Vries R.P."/>
            <person name="Kamoun S."/>
            <person name="Yandell M."/>
            <person name="Tisserat N."/>
            <person name="Buell C.R."/>
        </authorList>
    </citation>
    <scope>NUCLEOTIDE SEQUENCE</scope>
    <source>
        <strain evidence="6">DAOM:BR144</strain>
    </source>
</reference>
<feature type="domain" description="Glycosyltransferase 61 catalytic" evidence="4">
    <location>
        <begin position="296"/>
        <end position="411"/>
    </location>
</feature>
<dbReference type="InterPro" id="IPR049625">
    <property type="entry name" value="Glyco_transf_61_cat"/>
</dbReference>
<evidence type="ECO:0000259" key="4">
    <source>
        <dbReference type="Pfam" id="PF04577"/>
    </source>
</evidence>
<evidence type="ECO:0000256" key="1">
    <source>
        <dbReference type="ARBA" id="ARBA00022676"/>
    </source>
</evidence>
<dbReference type="AlphaFoldDB" id="K3X9I6"/>
<dbReference type="OMA" id="PIASMAQ"/>
<dbReference type="VEuPathDB" id="FungiDB:PYU1_G013856"/>
<dbReference type="STRING" id="431595.K3X9I6"/>
<dbReference type="Pfam" id="PF04577">
    <property type="entry name" value="Glyco_transf_61"/>
    <property type="match status" value="1"/>
</dbReference>
<name>K3X9I6_GLOUD</name>
<dbReference type="eggNOG" id="KOG4698">
    <property type="taxonomic scope" value="Eukaryota"/>
</dbReference>
<dbReference type="HOGENOM" id="CLU_033391_0_0_1"/>
<dbReference type="PANTHER" id="PTHR20961">
    <property type="entry name" value="GLYCOSYLTRANSFERASE"/>
    <property type="match status" value="1"/>
</dbReference>
<dbReference type="InterPro" id="IPR007657">
    <property type="entry name" value="Glycosyltransferase_61"/>
</dbReference>
<accession>K3X9I6</accession>
<evidence type="ECO:0000313" key="6">
    <source>
        <dbReference type="Proteomes" id="UP000019132"/>
    </source>
</evidence>
<reference evidence="5" key="3">
    <citation type="submission" date="2015-02" db="UniProtKB">
        <authorList>
            <consortium name="EnsemblProtists"/>
        </authorList>
    </citation>
    <scope>IDENTIFICATION</scope>
    <source>
        <strain evidence="5">DAOM BR144</strain>
    </source>
</reference>
<dbReference type="GO" id="GO:0016757">
    <property type="term" value="F:glycosyltransferase activity"/>
    <property type="evidence" value="ECO:0007669"/>
    <property type="project" value="UniProtKB-KW"/>
</dbReference>
<dbReference type="EMBL" id="GL376595">
    <property type="status" value="NOT_ANNOTATED_CDS"/>
    <property type="molecule type" value="Genomic_DNA"/>
</dbReference>
<protein>
    <recommendedName>
        <fullName evidence="4">Glycosyltransferase 61 catalytic domain-containing protein</fullName>
    </recommendedName>
</protein>
<evidence type="ECO:0000256" key="3">
    <source>
        <dbReference type="ARBA" id="ARBA00023180"/>
    </source>
</evidence>
<proteinExistence type="predicted"/>
<reference evidence="6" key="2">
    <citation type="submission" date="2010-04" db="EMBL/GenBank/DDBJ databases">
        <authorList>
            <person name="Buell R."/>
            <person name="Hamilton J."/>
            <person name="Hostetler J."/>
        </authorList>
    </citation>
    <scope>NUCLEOTIDE SEQUENCE [LARGE SCALE GENOMIC DNA]</scope>
    <source>
        <strain evidence="6">DAOM:BR144</strain>
    </source>
</reference>
<dbReference type="InParanoid" id="K3X9I6"/>
<organism evidence="5 6">
    <name type="scientific">Globisporangium ultimum (strain ATCC 200006 / CBS 805.95 / DAOM BR144)</name>
    <name type="common">Pythium ultimum</name>
    <dbReference type="NCBI Taxonomy" id="431595"/>
    <lineage>
        <taxon>Eukaryota</taxon>
        <taxon>Sar</taxon>
        <taxon>Stramenopiles</taxon>
        <taxon>Oomycota</taxon>
        <taxon>Peronosporomycetes</taxon>
        <taxon>Pythiales</taxon>
        <taxon>Pythiaceae</taxon>
        <taxon>Globisporangium</taxon>
    </lineage>
</organism>
<evidence type="ECO:0000256" key="2">
    <source>
        <dbReference type="ARBA" id="ARBA00022679"/>
    </source>
</evidence>